<protein>
    <submittedName>
        <fullName evidence="1">Phage tail assembly chaperone</fullName>
    </submittedName>
</protein>
<proteinExistence type="predicted"/>
<dbReference type="Pfam" id="PF09550">
    <property type="entry name" value="Phage_TAC_6"/>
    <property type="match status" value="1"/>
</dbReference>
<dbReference type="EMBL" id="CP117417">
    <property type="protein sequence ID" value="WCT78877.1"/>
    <property type="molecule type" value="Genomic_DNA"/>
</dbReference>
<dbReference type="Proteomes" id="UP001218231">
    <property type="component" value="Chromosome"/>
</dbReference>
<name>A0ABY7U035_9SPHN</name>
<sequence length="42" mass="4873">MLMGVMMDAFGWSAEQFWQATSHEIWAMIEARQRANARIDQG</sequence>
<reference evidence="1 2" key="1">
    <citation type="submission" date="2023-02" db="EMBL/GenBank/DDBJ databases">
        <title>Genome sequence of Novosphingobium humi KACC 19094.</title>
        <authorList>
            <person name="Kim S."/>
            <person name="Heo J."/>
            <person name="Kwon S.-W."/>
        </authorList>
    </citation>
    <scope>NUCLEOTIDE SEQUENCE [LARGE SCALE GENOMIC DNA]</scope>
    <source>
        <strain evidence="1 2">KACC 19094</strain>
    </source>
</reference>
<organism evidence="1 2">
    <name type="scientific">Novosphingobium humi</name>
    <dbReference type="NCBI Taxonomy" id="2282397"/>
    <lineage>
        <taxon>Bacteria</taxon>
        <taxon>Pseudomonadati</taxon>
        <taxon>Pseudomonadota</taxon>
        <taxon>Alphaproteobacteria</taxon>
        <taxon>Sphingomonadales</taxon>
        <taxon>Sphingomonadaceae</taxon>
        <taxon>Novosphingobium</taxon>
    </lineage>
</organism>
<accession>A0ABY7U035</accession>
<evidence type="ECO:0000313" key="1">
    <source>
        <dbReference type="EMBL" id="WCT78877.1"/>
    </source>
</evidence>
<dbReference type="InterPro" id="IPR019056">
    <property type="entry name" value="Phage_TAC_6"/>
</dbReference>
<keyword evidence="2" id="KW-1185">Reference proteome</keyword>
<dbReference type="RefSeq" id="WP_273619177.1">
    <property type="nucleotide sequence ID" value="NZ_CP117417.1"/>
</dbReference>
<gene>
    <name evidence="1" type="ORF">PQ457_07945</name>
</gene>
<evidence type="ECO:0000313" key="2">
    <source>
        <dbReference type="Proteomes" id="UP001218231"/>
    </source>
</evidence>